<comment type="caution">
    <text evidence="1">The sequence shown here is derived from an EMBL/GenBank/DDBJ whole genome shotgun (WGS) entry which is preliminary data.</text>
</comment>
<sequence>MLISVTVSIVVTRVGAAGTLHADGQLVAGGVKDLQQQRQAASALFLPPAMMRSRATVSCCLFLSLQQARRLIKVKPGESTLHR</sequence>
<accession>A0ABU7GL11</accession>
<evidence type="ECO:0000313" key="1">
    <source>
        <dbReference type="EMBL" id="MEE1879717.1"/>
    </source>
</evidence>
<dbReference type="GeneID" id="93678550"/>
<keyword evidence="2" id="KW-1185">Reference proteome</keyword>
<dbReference type="Proteomes" id="UP001329505">
    <property type="component" value="Unassembled WGS sequence"/>
</dbReference>
<evidence type="ECO:0000313" key="2">
    <source>
        <dbReference type="Proteomes" id="UP001329505"/>
    </source>
</evidence>
<protein>
    <submittedName>
        <fullName evidence="1">Uncharacterized protein</fullName>
    </submittedName>
</protein>
<gene>
    <name evidence="1" type="ORF">V0R55_06055</name>
</gene>
<reference evidence="1 2" key="1">
    <citation type="submission" date="2024-01" db="EMBL/GenBank/DDBJ databases">
        <title>Unpublished Manusciprt.</title>
        <authorList>
            <person name="Duman M."/>
            <person name="Valdes E.G."/>
            <person name="Ajmi N."/>
            <person name="Altun S."/>
            <person name="Saticioglu I.B."/>
        </authorList>
    </citation>
    <scope>NUCLEOTIDE SEQUENCE [LARGE SCALE GENOMIC DNA]</scope>
    <source>
        <strain evidence="1 2">139P</strain>
    </source>
</reference>
<name>A0ABU7GL11_9PSED</name>
<organism evidence="1 2">
    <name type="scientific">Pseudomonas soli</name>
    <dbReference type="NCBI Taxonomy" id="1306993"/>
    <lineage>
        <taxon>Bacteria</taxon>
        <taxon>Pseudomonadati</taxon>
        <taxon>Pseudomonadota</taxon>
        <taxon>Gammaproteobacteria</taxon>
        <taxon>Pseudomonadales</taxon>
        <taxon>Pseudomonadaceae</taxon>
        <taxon>Pseudomonas</taxon>
    </lineage>
</organism>
<dbReference type="EMBL" id="JAZDQQ010000004">
    <property type="protein sequence ID" value="MEE1879717.1"/>
    <property type="molecule type" value="Genomic_DNA"/>
</dbReference>
<proteinExistence type="predicted"/>
<dbReference type="RefSeq" id="WP_123902482.1">
    <property type="nucleotide sequence ID" value="NZ_CATKPM010000070.1"/>
</dbReference>